<reference evidence="1" key="1">
    <citation type="submission" date="2022-10" db="EMBL/GenBank/DDBJ databases">
        <title>Genome Sequence of Xylaria curta.</title>
        <authorList>
            <person name="Buettner E."/>
        </authorList>
    </citation>
    <scope>NUCLEOTIDE SEQUENCE</scope>
    <source>
        <strain evidence="1">Babe10</strain>
    </source>
</reference>
<evidence type="ECO:0000313" key="2">
    <source>
        <dbReference type="Proteomes" id="UP001143856"/>
    </source>
</evidence>
<proteinExistence type="predicted"/>
<sequence length="113" mass="11957">MPPTCEIETPPELSEVSGLALMASTATPPRGSLVVQSGEKLDLDSRDGAADIFNETVSRIRVLRSGDQFGAELLDMKNETTMLMESIYVLIYVPGANVAELCDPAAVGGGSNR</sequence>
<comment type="caution">
    <text evidence="1">The sequence shown here is derived from an EMBL/GenBank/DDBJ whole genome shotgun (WGS) entry which is preliminary data.</text>
</comment>
<evidence type="ECO:0000313" key="1">
    <source>
        <dbReference type="EMBL" id="KAJ2984327.1"/>
    </source>
</evidence>
<protein>
    <submittedName>
        <fullName evidence="1">Uncharacterized protein</fullName>
    </submittedName>
</protein>
<gene>
    <name evidence="1" type="ORF">NUW58_g6097</name>
</gene>
<dbReference type="Proteomes" id="UP001143856">
    <property type="component" value="Unassembled WGS sequence"/>
</dbReference>
<name>A0ACC1NYC8_9PEZI</name>
<keyword evidence="2" id="KW-1185">Reference proteome</keyword>
<organism evidence="1 2">
    <name type="scientific">Xylaria curta</name>
    <dbReference type="NCBI Taxonomy" id="42375"/>
    <lineage>
        <taxon>Eukaryota</taxon>
        <taxon>Fungi</taxon>
        <taxon>Dikarya</taxon>
        <taxon>Ascomycota</taxon>
        <taxon>Pezizomycotina</taxon>
        <taxon>Sordariomycetes</taxon>
        <taxon>Xylariomycetidae</taxon>
        <taxon>Xylariales</taxon>
        <taxon>Xylariaceae</taxon>
        <taxon>Xylaria</taxon>
    </lineage>
</organism>
<accession>A0ACC1NYC8</accession>
<dbReference type="EMBL" id="JAPDGR010001312">
    <property type="protein sequence ID" value="KAJ2984327.1"/>
    <property type="molecule type" value="Genomic_DNA"/>
</dbReference>